<reference evidence="1 2" key="1">
    <citation type="submission" date="2019-06" db="EMBL/GenBank/DDBJ databases">
        <title>Complete genome sequence of Helicobacter suis SNTW101c.</title>
        <authorList>
            <person name="Rimbara E."/>
            <person name="Suzuki M."/>
            <person name="Matsui H."/>
            <person name="Nakamura M."/>
            <person name="Mori S."/>
            <person name="Shibayama K."/>
        </authorList>
    </citation>
    <scope>NUCLEOTIDE SEQUENCE [LARGE SCALE GENOMIC DNA]</scope>
    <source>
        <strain evidence="1 2">SNTW101c</strain>
    </source>
</reference>
<gene>
    <name evidence="1" type="primary">bioV</name>
    <name evidence="1" type="ORF">SNTW_06010</name>
</gene>
<evidence type="ECO:0000313" key="2">
    <source>
        <dbReference type="Proteomes" id="UP000317935"/>
    </source>
</evidence>
<evidence type="ECO:0000313" key="1">
    <source>
        <dbReference type="EMBL" id="BCD69956.1"/>
    </source>
</evidence>
<sequence length="183" mass="21259">MHYFSGFCFRGEKWLFDWILKPYGLYNIAGFSYGAINALEFAYKQVKQGLRVQKLFLISPCMLTFKPKAFKRLQILSYQKNPSLYVRSFLENIGWNSLLNLNPNLARFTHLGSLEDLKILLEYSYSAEKLAFLCDEGIFISVFLGLEDNLLDVKEALHCFKPYASVWQFKGANHLLQKSPIVY</sequence>
<dbReference type="InterPro" id="IPR029058">
    <property type="entry name" value="AB_hydrolase_fold"/>
</dbReference>
<dbReference type="Proteomes" id="UP000317935">
    <property type="component" value="Chromosome"/>
</dbReference>
<dbReference type="NCBIfam" id="NF033854">
    <property type="entry name" value="esterase_BioV"/>
    <property type="match status" value="1"/>
</dbReference>
<organism evidence="1 2">
    <name type="scientific">Helicobacter suis</name>
    <dbReference type="NCBI Taxonomy" id="104628"/>
    <lineage>
        <taxon>Bacteria</taxon>
        <taxon>Pseudomonadati</taxon>
        <taxon>Campylobacterota</taxon>
        <taxon>Epsilonproteobacteria</taxon>
        <taxon>Campylobacterales</taxon>
        <taxon>Helicobacteraceae</taxon>
        <taxon>Helicobacter</taxon>
    </lineage>
</organism>
<dbReference type="Gene3D" id="3.40.50.1820">
    <property type="entry name" value="alpha/beta hydrolase"/>
    <property type="match status" value="1"/>
</dbReference>
<dbReference type="EMBL" id="AP019774">
    <property type="protein sequence ID" value="BCD69956.1"/>
    <property type="molecule type" value="Genomic_DNA"/>
</dbReference>
<dbReference type="OrthoDB" id="5343449at2"/>
<dbReference type="SUPFAM" id="SSF53474">
    <property type="entry name" value="alpha/beta-Hydrolases"/>
    <property type="match status" value="1"/>
</dbReference>
<proteinExistence type="predicted"/>
<protein>
    <submittedName>
        <fullName evidence="1">Pimelyl-ACP methyl ester esterase BioV</fullName>
    </submittedName>
</protein>
<dbReference type="AlphaFoldDB" id="A0A6J4CWY7"/>
<name>A0A6J4CWY7_9HELI</name>
<accession>A0A6J4CWY7</accession>
<dbReference type="RefSeq" id="WP_064430020.1">
    <property type="nucleotide sequence ID" value="NZ_AP019774.1"/>
</dbReference>